<name>A0ABQ5H8J9_9ASTR</name>
<dbReference type="PANTHER" id="PTHR46481:SF7">
    <property type="entry name" value="ZINC FINGER BED DOMAIN-CONTAINING PROTEIN RICESLEEPER 2-LIKE"/>
    <property type="match status" value="1"/>
</dbReference>
<evidence type="ECO:0000259" key="1">
    <source>
        <dbReference type="Pfam" id="PF05699"/>
    </source>
</evidence>
<dbReference type="PANTHER" id="PTHR46481">
    <property type="entry name" value="ZINC FINGER BED DOMAIN-CONTAINING PROTEIN 4"/>
    <property type="match status" value="1"/>
</dbReference>
<dbReference type="Pfam" id="PF05699">
    <property type="entry name" value="Dimer_Tnp_hAT"/>
    <property type="match status" value="1"/>
</dbReference>
<dbReference type="EMBL" id="BQNB010019287">
    <property type="protein sequence ID" value="GJT83729.1"/>
    <property type="molecule type" value="Genomic_DNA"/>
</dbReference>
<dbReference type="InterPro" id="IPR012337">
    <property type="entry name" value="RNaseH-like_sf"/>
</dbReference>
<sequence>MTMTVDNAPSNDKAIGYLIKKFPNARLYDDGKYFHVRCMAHVLNLIVQEGLKVKNYHVECLSNAVRYIRQSTQRIKKFKACMKESGLESNRFLSDECPTRWNSKHDMLKITIELRDAFFKYELVDDCYYRDLGRVPEHSDFGACKDVANGGDNDFVYDFLNLEESGSIESDGELTIYLNEPRIRYTRDFDILEWWKLSAPRFPIVSQMAKVIMEYLVKNSKKTRILELKRRYLKITVLTPNMLYPSRKIWHICACTSQKITKKTISICRLRKKYCLSLKIDMPPRDK</sequence>
<gene>
    <name evidence="2" type="ORF">Tco_1058071</name>
</gene>
<feature type="domain" description="HAT C-terminal dimerisation" evidence="1">
    <location>
        <begin position="173"/>
        <end position="213"/>
    </location>
</feature>
<dbReference type="SUPFAM" id="SSF53098">
    <property type="entry name" value="Ribonuclease H-like"/>
    <property type="match status" value="1"/>
</dbReference>
<dbReference type="InterPro" id="IPR052035">
    <property type="entry name" value="ZnF_BED_domain_contain"/>
</dbReference>
<dbReference type="InterPro" id="IPR008906">
    <property type="entry name" value="HATC_C_dom"/>
</dbReference>
<proteinExistence type="predicted"/>
<accession>A0ABQ5H8J9</accession>
<evidence type="ECO:0000313" key="3">
    <source>
        <dbReference type="Proteomes" id="UP001151760"/>
    </source>
</evidence>
<reference evidence="2" key="2">
    <citation type="submission" date="2022-01" db="EMBL/GenBank/DDBJ databases">
        <authorList>
            <person name="Yamashiro T."/>
            <person name="Shiraishi A."/>
            <person name="Satake H."/>
            <person name="Nakayama K."/>
        </authorList>
    </citation>
    <scope>NUCLEOTIDE SEQUENCE</scope>
</reference>
<reference evidence="2" key="1">
    <citation type="journal article" date="2022" name="Int. J. Mol. Sci.">
        <title>Draft Genome of Tanacetum Coccineum: Genomic Comparison of Closely Related Tanacetum-Family Plants.</title>
        <authorList>
            <person name="Yamashiro T."/>
            <person name="Shiraishi A."/>
            <person name="Nakayama K."/>
            <person name="Satake H."/>
        </authorList>
    </citation>
    <scope>NUCLEOTIDE SEQUENCE</scope>
</reference>
<protein>
    <submittedName>
        <fullName evidence="2">Zinc finger BED domain-containing protein RICESLEEPER 2</fullName>
    </submittedName>
</protein>
<keyword evidence="3" id="KW-1185">Reference proteome</keyword>
<comment type="caution">
    <text evidence="2">The sequence shown here is derived from an EMBL/GenBank/DDBJ whole genome shotgun (WGS) entry which is preliminary data.</text>
</comment>
<evidence type="ECO:0000313" key="2">
    <source>
        <dbReference type="EMBL" id="GJT83729.1"/>
    </source>
</evidence>
<organism evidence="2 3">
    <name type="scientific">Tanacetum coccineum</name>
    <dbReference type="NCBI Taxonomy" id="301880"/>
    <lineage>
        <taxon>Eukaryota</taxon>
        <taxon>Viridiplantae</taxon>
        <taxon>Streptophyta</taxon>
        <taxon>Embryophyta</taxon>
        <taxon>Tracheophyta</taxon>
        <taxon>Spermatophyta</taxon>
        <taxon>Magnoliopsida</taxon>
        <taxon>eudicotyledons</taxon>
        <taxon>Gunneridae</taxon>
        <taxon>Pentapetalae</taxon>
        <taxon>asterids</taxon>
        <taxon>campanulids</taxon>
        <taxon>Asterales</taxon>
        <taxon>Asteraceae</taxon>
        <taxon>Asteroideae</taxon>
        <taxon>Anthemideae</taxon>
        <taxon>Anthemidinae</taxon>
        <taxon>Tanacetum</taxon>
    </lineage>
</organism>
<dbReference type="Proteomes" id="UP001151760">
    <property type="component" value="Unassembled WGS sequence"/>
</dbReference>